<dbReference type="CDD" id="cd15831">
    <property type="entry name" value="BTAD"/>
    <property type="match status" value="1"/>
</dbReference>
<dbReference type="SMART" id="SM00862">
    <property type="entry name" value="Trans_reg_C"/>
    <property type="match status" value="1"/>
</dbReference>
<accession>A0ABT1DGA3</accession>
<dbReference type="InterPro" id="IPR001867">
    <property type="entry name" value="OmpR/PhoB-type_DNA-bd"/>
</dbReference>
<keyword evidence="8" id="KW-1185">Reference proteome</keyword>
<comment type="similarity">
    <text evidence="1">Belongs to the AfsR/DnrI/RedD regulatory family.</text>
</comment>
<dbReference type="Pfam" id="PF20703">
    <property type="entry name" value="nSTAND1"/>
    <property type="match status" value="1"/>
</dbReference>
<sequence length="623" mass="66805">MGIAVLGPLTIEDGERPARISSRDRIVLAALVATGGDAARPEQLAEALWGDQPPASWRKVLQGCVARLRRALGATAIETVPTGYRLAVAATEIDARRFEDLLDRTRELLVLDAADHALFMAGEALALWRGPALPEVESWEPGRIEAVRLAELRLDAEELRIEAALRAGRQAEVLADARAQVDAAPLRERRWALLAEAQYRSGRQSEALAGLRRARQVLNTELGLDPGPELAAVERAILRHDPALRPAARAPEPAADCPYLGLVPYDVGDAEAFFGREDDIAAGLERLAATGVLVVVGPSGGGKSSLVRAGMAAALRRQGRPVTVLQPGPRPADALADPMPEPAAVLVVDQCEEVVTLCRDPGQRAAFLTAVVAHAARAPLIVALRADRLGEVCGHPGFARLVERGLYVLGPMSEAQLRTAVEAPARRAGSVLEPGLVDLVVRDVEGEPGALPLLSHALRQTWRRRQGRTLTVAGYRATGGIRGAVANTAEDLYDRTPVTHRPVLRDLLLGLVAINPDGEANRGRVPRRLLPTGPGPEQILEELVAARLVTTDESTVALAHEALTRVWPRLRSWLDEDAEGQRIRRHLSVTADSWAAMGRYGGRVRARAGPLGRLRRPAGGDGP</sequence>
<dbReference type="PANTHER" id="PTHR35807">
    <property type="entry name" value="TRANSCRIPTIONAL REGULATOR REDD-RELATED"/>
    <property type="match status" value="1"/>
</dbReference>
<dbReference type="SUPFAM" id="SSF52540">
    <property type="entry name" value="P-loop containing nucleoside triphosphate hydrolases"/>
    <property type="match status" value="1"/>
</dbReference>
<keyword evidence="4" id="KW-0804">Transcription</keyword>
<feature type="DNA-binding region" description="OmpR/PhoB-type" evidence="5">
    <location>
        <begin position="1"/>
        <end position="88"/>
    </location>
</feature>
<dbReference type="InterPro" id="IPR016032">
    <property type="entry name" value="Sig_transdc_resp-reg_C-effctor"/>
</dbReference>
<dbReference type="InterPro" id="IPR049052">
    <property type="entry name" value="nSTAND1"/>
</dbReference>
<dbReference type="Gene3D" id="1.25.40.10">
    <property type="entry name" value="Tetratricopeptide repeat domain"/>
    <property type="match status" value="1"/>
</dbReference>
<dbReference type="Pfam" id="PF00486">
    <property type="entry name" value="Trans_reg_C"/>
    <property type="match status" value="1"/>
</dbReference>
<keyword evidence="3 5" id="KW-0238">DNA-binding</keyword>
<reference evidence="7 8" key="1">
    <citation type="submission" date="2022-06" db="EMBL/GenBank/DDBJ databases">
        <title>New Species of the Genus Actinoplanes, ActinopZanes ferrugineus.</title>
        <authorList>
            <person name="Ding P."/>
        </authorList>
    </citation>
    <scope>NUCLEOTIDE SEQUENCE [LARGE SCALE GENOMIC DNA]</scope>
    <source>
        <strain evidence="7 8">TRM88003</strain>
    </source>
</reference>
<proteinExistence type="inferred from homology"/>
<name>A0ABT1DGA3_9ACTN</name>
<dbReference type="SUPFAM" id="SSF48452">
    <property type="entry name" value="TPR-like"/>
    <property type="match status" value="1"/>
</dbReference>
<evidence type="ECO:0000256" key="5">
    <source>
        <dbReference type="PROSITE-ProRule" id="PRU01091"/>
    </source>
</evidence>
<feature type="domain" description="OmpR/PhoB-type" evidence="6">
    <location>
        <begin position="1"/>
        <end position="88"/>
    </location>
</feature>
<evidence type="ECO:0000313" key="7">
    <source>
        <dbReference type="EMBL" id="MCO8269874.1"/>
    </source>
</evidence>
<dbReference type="PROSITE" id="PS51755">
    <property type="entry name" value="OMPR_PHOB"/>
    <property type="match status" value="1"/>
</dbReference>
<dbReference type="SUPFAM" id="SSF46894">
    <property type="entry name" value="C-terminal effector domain of the bipartite response regulators"/>
    <property type="match status" value="1"/>
</dbReference>
<dbReference type="Gene3D" id="1.10.10.10">
    <property type="entry name" value="Winged helix-like DNA-binding domain superfamily/Winged helix DNA-binding domain"/>
    <property type="match status" value="1"/>
</dbReference>
<dbReference type="Proteomes" id="UP001523369">
    <property type="component" value="Unassembled WGS sequence"/>
</dbReference>
<dbReference type="RefSeq" id="WP_253236015.1">
    <property type="nucleotide sequence ID" value="NZ_JAMYJR010000003.1"/>
</dbReference>
<organism evidence="7 8">
    <name type="scientific">Paractinoplanes aksuensis</name>
    <dbReference type="NCBI Taxonomy" id="2939490"/>
    <lineage>
        <taxon>Bacteria</taxon>
        <taxon>Bacillati</taxon>
        <taxon>Actinomycetota</taxon>
        <taxon>Actinomycetes</taxon>
        <taxon>Micromonosporales</taxon>
        <taxon>Micromonosporaceae</taxon>
        <taxon>Paractinoplanes</taxon>
    </lineage>
</organism>
<dbReference type="PANTHER" id="PTHR35807:SF1">
    <property type="entry name" value="TRANSCRIPTIONAL REGULATOR REDD"/>
    <property type="match status" value="1"/>
</dbReference>
<evidence type="ECO:0000256" key="4">
    <source>
        <dbReference type="ARBA" id="ARBA00023163"/>
    </source>
</evidence>
<evidence type="ECO:0000256" key="3">
    <source>
        <dbReference type="ARBA" id="ARBA00023125"/>
    </source>
</evidence>
<evidence type="ECO:0000259" key="6">
    <source>
        <dbReference type="PROSITE" id="PS51755"/>
    </source>
</evidence>
<dbReference type="SMART" id="SM01043">
    <property type="entry name" value="BTAD"/>
    <property type="match status" value="1"/>
</dbReference>
<comment type="caution">
    <text evidence="7">The sequence shown here is derived from an EMBL/GenBank/DDBJ whole genome shotgun (WGS) entry which is preliminary data.</text>
</comment>
<dbReference type="InterPro" id="IPR011990">
    <property type="entry name" value="TPR-like_helical_dom_sf"/>
</dbReference>
<dbReference type="InterPro" id="IPR051677">
    <property type="entry name" value="AfsR-DnrI-RedD_regulator"/>
</dbReference>
<protein>
    <submittedName>
        <fullName evidence="7">Winged helix-turn-helix domain-containing protein</fullName>
    </submittedName>
</protein>
<dbReference type="InterPro" id="IPR027417">
    <property type="entry name" value="P-loop_NTPase"/>
</dbReference>
<gene>
    <name evidence="7" type="ORF">M1L60_04615</name>
</gene>
<dbReference type="Pfam" id="PF03704">
    <property type="entry name" value="BTAD"/>
    <property type="match status" value="1"/>
</dbReference>
<evidence type="ECO:0000313" key="8">
    <source>
        <dbReference type="Proteomes" id="UP001523369"/>
    </source>
</evidence>
<evidence type="ECO:0000256" key="2">
    <source>
        <dbReference type="ARBA" id="ARBA00023015"/>
    </source>
</evidence>
<dbReference type="EMBL" id="JAMYJR010000003">
    <property type="protein sequence ID" value="MCO8269874.1"/>
    <property type="molecule type" value="Genomic_DNA"/>
</dbReference>
<dbReference type="InterPro" id="IPR005158">
    <property type="entry name" value="BTAD"/>
</dbReference>
<dbReference type="InterPro" id="IPR036388">
    <property type="entry name" value="WH-like_DNA-bd_sf"/>
</dbReference>
<keyword evidence="2" id="KW-0805">Transcription regulation</keyword>
<evidence type="ECO:0000256" key="1">
    <source>
        <dbReference type="ARBA" id="ARBA00005820"/>
    </source>
</evidence>